<keyword evidence="2" id="KW-1185">Reference proteome</keyword>
<name>A0ABN8LG93_9CNID</name>
<sequence length="178" mass="20320">MKAEYRLAEDMRPIDHLLFIASKRGKDVIRINQNVVLARQDQTINTKMKGKKKAGYIRRVKKLCRSKLNGGSHISGIKAWAVDVLRCRADHQAIANAECRKEDNLGQECLPRQAAEVQLAKYYYSAQRYTEVAHIDIAGPVDQNILTTEVEKVERYQNLALKSKRINSHESDNTTHCD</sequence>
<dbReference type="EMBL" id="CALNXI010000016">
    <property type="protein sequence ID" value="CAH3014919.1"/>
    <property type="molecule type" value="Genomic_DNA"/>
</dbReference>
<reference evidence="1 2" key="1">
    <citation type="submission" date="2022-05" db="EMBL/GenBank/DDBJ databases">
        <authorList>
            <consortium name="Genoscope - CEA"/>
            <person name="William W."/>
        </authorList>
    </citation>
    <scope>NUCLEOTIDE SEQUENCE [LARGE SCALE GENOMIC DNA]</scope>
</reference>
<evidence type="ECO:0000313" key="1">
    <source>
        <dbReference type="EMBL" id="CAH3014919.1"/>
    </source>
</evidence>
<evidence type="ECO:0000313" key="2">
    <source>
        <dbReference type="Proteomes" id="UP001159427"/>
    </source>
</evidence>
<organism evidence="1 2">
    <name type="scientific">Porites evermanni</name>
    <dbReference type="NCBI Taxonomy" id="104178"/>
    <lineage>
        <taxon>Eukaryota</taxon>
        <taxon>Metazoa</taxon>
        <taxon>Cnidaria</taxon>
        <taxon>Anthozoa</taxon>
        <taxon>Hexacorallia</taxon>
        <taxon>Scleractinia</taxon>
        <taxon>Fungiina</taxon>
        <taxon>Poritidae</taxon>
        <taxon>Porites</taxon>
    </lineage>
</organism>
<feature type="non-terminal residue" evidence="1">
    <location>
        <position position="178"/>
    </location>
</feature>
<protein>
    <submittedName>
        <fullName evidence="1">Uncharacterized protein</fullName>
    </submittedName>
</protein>
<comment type="caution">
    <text evidence="1">The sequence shown here is derived from an EMBL/GenBank/DDBJ whole genome shotgun (WGS) entry which is preliminary data.</text>
</comment>
<dbReference type="Proteomes" id="UP001159427">
    <property type="component" value="Unassembled WGS sequence"/>
</dbReference>
<proteinExistence type="predicted"/>
<accession>A0ABN8LG93</accession>
<gene>
    <name evidence="1" type="ORF">PEVE_00008801</name>
</gene>